<dbReference type="PANTHER" id="PTHR46033">
    <property type="entry name" value="PROTEIN MAIN-LIKE 2"/>
    <property type="match status" value="1"/>
</dbReference>
<organism evidence="2 3">
    <name type="scientific">Arachis hypogaea</name>
    <name type="common">Peanut</name>
    <dbReference type="NCBI Taxonomy" id="3818"/>
    <lineage>
        <taxon>Eukaryota</taxon>
        <taxon>Viridiplantae</taxon>
        <taxon>Streptophyta</taxon>
        <taxon>Embryophyta</taxon>
        <taxon>Tracheophyta</taxon>
        <taxon>Spermatophyta</taxon>
        <taxon>Magnoliopsida</taxon>
        <taxon>eudicotyledons</taxon>
        <taxon>Gunneridae</taxon>
        <taxon>Pentapetalae</taxon>
        <taxon>rosids</taxon>
        <taxon>fabids</taxon>
        <taxon>Fabales</taxon>
        <taxon>Fabaceae</taxon>
        <taxon>Papilionoideae</taxon>
        <taxon>50 kb inversion clade</taxon>
        <taxon>dalbergioids sensu lato</taxon>
        <taxon>Dalbergieae</taxon>
        <taxon>Pterocarpus clade</taxon>
        <taxon>Arachis</taxon>
    </lineage>
</organism>
<evidence type="ECO:0000259" key="1">
    <source>
        <dbReference type="Pfam" id="PF10536"/>
    </source>
</evidence>
<name>A0A445DD90_ARAHY</name>
<dbReference type="AlphaFoldDB" id="A0A445DD90"/>
<dbReference type="GO" id="GO:0010073">
    <property type="term" value="P:meristem maintenance"/>
    <property type="evidence" value="ECO:0007669"/>
    <property type="project" value="InterPro"/>
</dbReference>
<proteinExistence type="predicted"/>
<reference evidence="2 3" key="1">
    <citation type="submission" date="2019-01" db="EMBL/GenBank/DDBJ databases">
        <title>Sequencing of cultivated peanut Arachis hypogaea provides insights into genome evolution and oil improvement.</title>
        <authorList>
            <person name="Chen X."/>
        </authorList>
    </citation>
    <scope>NUCLEOTIDE SEQUENCE [LARGE SCALE GENOMIC DNA]</scope>
    <source>
        <strain evidence="3">cv. Fuhuasheng</strain>
        <tissue evidence="2">Leaves</tissue>
    </source>
</reference>
<dbReference type="PANTHER" id="PTHR46033:SF8">
    <property type="entry name" value="PROTEIN MAINTENANCE OF MERISTEMS-LIKE"/>
    <property type="match status" value="1"/>
</dbReference>
<evidence type="ECO:0000313" key="2">
    <source>
        <dbReference type="EMBL" id="RYR61159.1"/>
    </source>
</evidence>
<dbReference type="InterPro" id="IPR044824">
    <property type="entry name" value="MAIN-like"/>
</dbReference>
<protein>
    <recommendedName>
        <fullName evidence="1">Aminotransferase-like plant mobile domain-containing protein</fullName>
    </recommendedName>
</protein>
<feature type="domain" description="Aminotransferase-like plant mobile" evidence="1">
    <location>
        <begin position="32"/>
        <end position="188"/>
    </location>
</feature>
<sequence>MHFEHATTARYASGREETFGELSEGDDKPTIRRYARAYMMILLGTQLFADKSGNHIYIRWLSYVTRLEDMGGYCWGSAVLSWLYWCMCRVANRHVDGKWGPTENTGNAENGDGDNYLPTTGIGTGIGINSGGGDGEQGGIPRPIDIAMVKLAGPLQLLQSWIFWRFPEFRPAGYDTFSWPLVSRWSSRSTEIGMR</sequence>
<keyword evidence="3" id="KW-1185">Reference proteome</keyword>
<dbReference type="EMBL" id="SDMP01000004">
    <property type="protein sequence ID" value="RYR61159.1"/>
    <property type="molecule type" value="Genomic_DNA"/>
</dbReference>
<dbReference type="InterPro" id="IPR019557">
    <property type="entry name" value="AminoTfrase-like_pln_mobile"/>
</dbReference>
<gene>
    <name evidence="2" type="ORF">Ahy_A04g018284</name>
</gene>
<evidence type="ECO:0000313" key="3">
    <source>
        <dbReference type="Proteomes" id="UP000289738"/>
    </source>
</evidence>
<comment type="caution">
    <text evidence="2">The sequence shown here is derived from an EMBL/GenBank/DDBJ whole genome shotgun (WGS) entry which is preliminary data.</text>
</comment>
<dbReference type="Pfam" id="PF10536">
    <property type="entry name" value="PMD"/>
    <property type="match status" value="1"/>
</dbReference>
<accession>A0A445DD90</accession>
<dbReference type="Proteomes" id="UP000289738">
    <property type="component" value="Chromosome A04"/>
</dbReference>